<dbReference type="EMBL" id="JBHILM010000017">
    <property type="protein sequence ID" value="MFB5682349.1"/>
    <property type="molecule type" value="Genomic_DNA"/>
</dbReference>
<evidence type="ECO:0008006" key="4">
    <source>
        <dbReference type="Google" id="ProtNLM"/>
    </source>
</evidence>
<gene>
    <name evidence="2" type="ORF">ACE3NQ_15590</name>
</gene>
<dbReference type="Proteomes" id="UP001580407">
    <property type="component" value="Unassembled WGS sequence"/>
</dbReference>
<sequence length="91" mass="10016">MLLEILLYWLLLLVAAACVVAVSGRKRIASLIILAPIVLFCTLLLMQTASYKGQDANIGLGLTVFLVWAITAILFILAAVMWLLKRRNKSS</sequence>
<keyword evidence="3" id="KW-1185">Reference proteome</keyword>
<comment type="caution">
    <text evidence="2">The sequence shown here is derived from an EMBL/GenBank/DDBJ whole genome shotgun (WGS) entry which is preliminary data.</text>
</comment>
<feature type="transmembrane region" description="Helical" evidence="1">
    <location>
        <begin position="6"/>
        <end position="23"/>
    </location>
</feature>
<evidence type="ECO:0000313" key="2">
    <source>
        <dbReference type="EMBL" id="MFB5682349.1"/>
    </source>
</evidence>
<keyword evidence="1" id="KW-1133">Transmembrane helix</keyword>
<feature type="transmembrane region" description="Helical" evidence="1">
    <location>
        <begin position="28"/>
        <end position="46"/>
    </location>
</feature>
<accession>A0ABV5B9I2</accession>
<proteinExistence type="predicted"/>
<evidence type="ECO:0000313" key="3">
    <source>
        <dbReference type="Proteomes" id="UP001580407"/>
    </source>
</evidence>
<evidence type="ECO:0000256" key="1">
    <source>
        <dbReference type="SAM" id="Phobius"/>
    </source>
</evidence>
<keyword evidence="1" id="KW-0472">Membrane</keyword>
<keyword evidence="1" id="KW-0812">Transmembrane</keyword>
<organism evidence="2 3">
    <name type="scientific">Paenibacillus terreus</name>
    <dbReference type="NCBI Taxonomy" id="1387834"/>
    <lineage>
        <taxon>Bacteria</taxon>
        <taxon>Bacillati</taxon>
        <taxon>Bacillota</taxon>
        <taxon>Bacilli</taxon>
        <taxon>Bacillales</taxon>
        <taxon>Paenibacillaceae</taxon>
        <taxon>Paenibacillus</taxon>
    </lineage>
</organism>
<protein>
    <recommendedName>
        <fullName evidence="4">YesK-like protein</fullName>
    </recommendedName>
</protein>
<reference evidence="2 3" key="1">
    <citation type="submission" date="2024-09" db="EMBL/GenBank/DDBJ databases">
        <authorList>
            <person name="Ruan L."/>
        </authorList>
    </citation>
    <scope>NUCLEOTIDE SEQUENCE [LARGE SCALE GENOMIC DNA]</scope>
    <source>
        <strain evidence="2 3">D33</strain>
    </source>
</reference>
<name>A0ABV5B9I2_9BACL</name>
<dbReference type="RefSeq" id="WP_375526110.1">
    <property type="nucleotide sequence ID" value="NZ_JBHILM010000017.1"/>
</dbReference>
<feature type="transmembrane region" description="Helical" evidence="1">
    <location>
        <begin position="58"/>
        <end position="84"/>
    </location>
</feature>